<organism evidence="2 4">
    <name type="scientific">Clostridium coskatii</name>
    <dbReference type="NCBI Taxonomy" id="1705578"/>
    <lineage>
        <taxon>Bacteria</taxon>
        <taxon>Bacillati</taxon>
        <taxon>Bacillota</taxon>
        <taxon>Clostridia</taxon>
        <taxon>Eubacteriales</taxon>
        <taxon>Clostridiaceae</taxon>
        <taxon>Clostridium</taxon>
    </lineage>
</organism>
<dbReference type="AlphaFoldDB" id="A0A162LB02"/>
<gene>
    <name evidence="3" type="ORF">CLCOS_41980</name>
    <name evidence="2" type="ORF">WX73_04158</name>
</gene>
<feature type="coiled-coil region" evidence="1">
    <location>
        <begin position="178"/>
        <end position="208"/>
    </location>
</feature>
<evidence type="ECO:0000313" key="3">
    <source>
        <dbReference type="EMBL" id="OBR89976.1"/>
    </source>
</evidence>
<keyword evidence="5" id="KW-1185">Reference proteome</keyword>
<keyword evidence="1" id="KW-0175">Coiled coil</keyword>
<name>A0A162LB02_9CLOT</name>
<comment type="caution">
    <text evidence="2">The sequence shown here is derived from an EMBL/GenBank/DDBJ whole genome shotgun (WGS) entry which is preliminary data.</text>
</comment>
<dbReference type="PATRIC" id="fig|1705578.3.peg.4269"/>
<dbReference type="Proteomes" id="UP000077384">
    <property type="component" value="Unassembled WGS sequence"/>
</dbReference>
<sequence length="361" mass="42150">MDFESKYLKSEEENFVKNTKLLNKYQNIKIKDMDLNPLTHKVKKISDNYVIPFIYNKNMWKAICKEDGSDINGFVDEIKLKYVNDVIIVFGFGIGYHIDALHKKYPNNNILVLESDFQIIKIAALYGNLENILSSSKVSIGLFKKEEDLDKILRHYFGNHNRVNFIASAFSNYSGLYADEFEQLVNSLNKLKIDIEKNRQERIKLSEDILNGTDLINIIKELTDDSEDLKQLDIKINMKNILKEINIKSNLIKEGISCLNNLYSFLIGDRNININKAVEKFNQIEVKTQLSPELLAIMDIVMYKYVDTLNEDEEVKIMVTDSENITQIKKIMYNLKIYKYRDKCMSNITAELKKLIKQHQR</sequence>
<proteinExistence type="predicted"/>
<reference evidence="2 4" key="1">
    <citation type="journal article" date="2015" name="Biotechnol. Bioeng.">
        <title>Genome sequence and phenotypic characterization of Caulobacter segnis.</title>
        <authorList>
            <person name="Patel S."/>
            <person name="Fletcher B."/>
            <person name="Scott D.C."/>
            <person name="Ely B."/>
        </authorList>
    </citation>
    <scope>NUCLEOTIDE SEQUENCE [LARGE SCALE GENOMIC DNA]</scope>
    <source>
        <strain evidence="2 4">PS02</strain>
    </source>
</reference>
<dbReference type="EMBL" id="LROR01000106">
    <property type="protein sequence ID" value="OBR89976.1"/>
    <property type="molecule type" value="Genomic_DNA"/>
</dbReference>
<evidence type="ECO:0008006" key="6">
    <source>
        <dbReference type="Google" id="ProtNLM"/>
    </source>
</evidence>
<evidence type="ECO:0000256" key="1">
    <source>
        <dbReference type="SAM" id="Coils"/>
    </source>
</evidence>
<accession>A0A162LB02</accession>
<evidence type="ECO:0000313" key="4">
    <source>
        <dbReference type="Proteomes" id="UP000077384"/>
    </source>
</evidence>
<reference evidence="3 5" key="2">
    <citation type="journal article" date="2016" name="Front. Microbiol.">
        <title>Industrial Acetogenic Biocatalysts: A Comparative Metabolic and Genomic Analysis.</title>
        <authorList>
            <person name="Bengelsdorf F."/>
            <person name="Poehlein A."/>
            <person name="Sonja S."/>
            <person name="Erz C."/>
            <person name="Hummel T."/>
            <person name="Hoffmeister S."/>
            <person name="Daniel R."/>
            <person name="Durre P."/>
        </authorList>
    </citation>
    <scope>NUCLEOTIDE SEQUENCE [LARGE SCALE GENOMIC DNA]</scope>
    <source>
        <strain evidence="3 5">PTA-10522</strain>
    </source>
</reference>
<dbReference type="Proteomes" id="UP000093694">
    <property type="component" value="Unassembled WGS sequence"/>
</dbReference>
<protein>
    <recommendedName>
        <fullName evidence="6">DUF115 domain-containing protein</fullName>
    </recommendedName>
</protein>
<evidence type="ECO:0000313" key="5">
    <source>
        <dbReference type="Proteomes" id="UP000093694"/>
    </source>
</evidence>
<evidence type="ECO:0000313" key="2">
    <source>
        <dbReference type="EMBL" id="OAA93662.1"/>
    </source>
</evidence>
<dbReference type="EMBL" id="LITQ01000011">
    <property type="protein sequence ID" value="OAA93662.1"/>
    <property type="molecule type" value="Genomic_DNA"/>
</dbReference>
<dbReference type="RefSeq" id="WP_063600805.1">
    <property type="nucleotide sequence ID" value="NZ_LITQ01000011.1"/>
</dbReference>